<evidence type="ECO:0000313" key="2">
    <source>
        <dbReference type="Proteomes" id="UP000483432"/>
    </source>
</evidence>
<dbReference type="Proteomes" id="UP000483432">
    <property type="component" value="Unassembled WGS sequence"/>
</dbReference>
<organism evidence="1 2">
    <name type="scientific">Sulfuriferula multivorans</name>
    <dbReference type="NCBI Taxonomy" id="1559896"/>
    <lineage>
        <taxon>Bacteria</taxon>
        <taxon>Pseudomonadati</taxon>
        <taxon>Pseudomonadota</taxon>
        <taxon>Betaproteobacteria</taxon>
        <taxon>Nitrosomonadales</taxon>
        <taxon>Sulfuricellaceae</taxon>
        <taxon>Sulfuriferula</taxon>
    </lineage>
</organism>
<sequence length="247" mass="27387">MKFTLPRVLAGVLMLLAGSICRADLPMLILNNTNESPFTTTNSQGFLDAVAGEAFRRAGVKLRLVKLPAERGLINANAGTEDGDLTRIAGLEAHYPNLIRVPEKLIEYEFLAFSKNPTLATSLDVLRARPVGIIRGWKIYEKMLAGAPAVVSSDDSAQMFRQLQLDRIDVALYERWLGLSLLRKQDIQGIYPLEPAIAKRDMYIYLHKRHAALVPKIAEALRAIKAEGLYAKLYKEKVLSLAVTASK</sequence>
<dbReference type="SUPFAM" id="SSF53850">
    <property type="entry name" value="Periplasmic binding protein-like II"/>
    <property type="match status" value="1"/>
</dbReference>
<dbReference type="AlphaFoldDB" id="A0A7C9NZJ0"/>
<proteinExistence type="predicted"/>
<gene>
    <name evidence="1" type="ORF">GZ085_06975</name>
</gene>
<name>A0A7C9NZJ0_9PROT</name>
<dbReference type="Gene3D" id="3.40.190.10">
    <property type="entry name" value="Periplasmic binding protein-like II"/>
    <property type="match status" value="2"/>
</dbReference>
<dbReference type="EMBL" id="JAAFGW010000083">
    <property type="protein sequence ID" value="NDP48124.1"/>
    <property type="molecule type" value="Genomic_DNA"/>
</dbReference>
<accession>A0A7C9NZJ0</accession>
<comment type="caution">
    <text evidence="1">The sequence shown here is derived from an EMBL/GenBank/DDBJ whole genome shotgun (WGS) entry which is preliminary data.</text>
</comment>
<evidence type="ECO:0000313" key="1">
    <source>
        <dbReference type="EMBL" id="NDP48124.1"/>
    </source>
</evidence>
<reference evidence="1 2" key="1">
    <citation type="submission" date="2019-09" db="EMBL/GenBank/DDBJ databases">
        <title>H2 Metabolism Revealed by Metagenomic Analysis in Subglacial Sediment of East Antarctica.</title>
        <authorList>
            <person name="Yang Z."/>
            <person name="Zhang Y."/>
            <person name="Lv Y."/>
            <person name="Yan W."/>
            <person name="Xiao X."/>
            <person name="Sun B."/>
            <person name="Ma H."/>
        </authorList>
    </citation>
    <scope>NUCLEOTIDE SEQUENCE [LARGE SCALE GENOMIC DNA]</scope>
    <source>
        <strain evidence="1">Bin2_2</strain>
    </source>
</reference>
<protein>
    <submittedName>
        <fullName evidence="1">Amino acid ABC transporter substrate-binding protein</fullName>
    </submittedName>
</protein>